<dbReference type="AlphaFoldDB" id="C0EXM7"/>
<gene>
    <name evidence="2" type="ORF">EUBHAL_02169</name>
</gene>
<sequence>ALLGKMERLAQRNKINKFFRGSSQQSSGNPATDFFTVASPLPAAN</sequence>
<accession>C0EXM7</accession>
<feature type="compositionally biased region" description="Polar residues" evidence="1">
    <location>
        <begin position="21"/>
        <end position="30"/>
    </location>
</feature>
<dbReference type="EMBL" id="ACEP01000095">
    <property type="protein sequence ID" value="EEG35994.1"/>
    <property type="molecule type" value="Genomic_DNA"/>
</dbReference>
<reference evidence="2 3" key="1">
    <citation type="submission" date="2009-01" db="EMBL/GenBank/DDBJ databases">
        <authorList>
            <person name="Fulton L."/>
            <person name="Clifton S."/>
            <person name="Fulton B."/>
            <person name="Xu J."/>
            <person name="Minx P."/>
            <person name="Pepin K.H."/>
            <person name="Johnson M."/>
            <person name="Bhonagiri V."/>
            <person name="Nash W.E."/>
            <person name="Mardis E.R."/>
            <person name="Wilson R.K."/>
        </authorList>
    </citation>
    <scope>NUCLEOTIDE SEQUENCE [LARGE SCALE GENOMIC DNA]</scope>
    <source>
        <strain evidence="2 3">DSM 3353</strain>
    </source>
</reference>
<name>C0EXM7_9FIRM</name>
<comment type="caution">
    <text evidence="2">The sequence shown here is derived from an EMBL/GenBank/DDBJ whole genome shotgun (WGS) entry which is preliminary data.</text>
</comment>
<evidence type="ECO:0000313" key="2">
    <source>
        <dbReference type="EMBL" id="EEG35994.1"/>
    </source>
</evidence>
<dbReference type="Proteomes" id="UP000003174">
    <property type="component" value="Unassembled WGS sequence"/>
</dbReference>
<evidence type="ECO:0000313" key="3">
    <source>
        <dbReference type="Proteomes" id="UP000003174"/>
    </source>
</evidence>
<protein>
    <submittedName>
        <fullName evidence="2">Uncharacterized protein</fullName>
    </submittedName>
</protein>
<reference evidence="2 3" key="2">
    <citation type="submission" date="2009-02" db="EMBL/GenBank/DDBJ databases">
        <title>Draft genome sequence of Eubacterium hallii (DSM 3353).</title>
        <authorList>
            <person name="Sudarsanam P."/>
            <person name="Ley R."/>
            <person name="Guruge J."/>
            <person name="Turnbaugh P.J."/>
            <person name="Mahowald M."/>
            <person name="Liep D."/>
            <person name="Gordon J."/>
        </authorList>
    </citation>
    <scope>NUCLEOTIDE SEQUENCE [LARGE SCALE GENOMIC DNA]</scope>
    <source>
        <strain evidence="2 3">DSM 3353</strain>
    </source>
</reference>
<feature type="region of interest" description="Disordered" evidence="1">
    <location>
        <begin position="20"/>
        <end position="45"/>
    </location>
</feature>
<organism evidence="2 3">
    <name type="scientific">Anaerobutyricum hallii DSM 3353</name>
    <dbReference type="NCBI Taxonomy" id="411469"/>
    <lineage>
        <taxon>Bacteria</taxon>
        <taxon>Bacillati</taxon>
        <taxon>Bacillota</taxon>
        <taxon>Clostridia</taxon>
        <taxon>Lachnospirales</taxon>
        <taxon>Lachnospiraceae</taxon>
        <taxon>Anaerobutyricum</taxon>
    </lineage>
</organism>
<proteinExistence type="predicted"/>
<feature type="non-terminal residue" evidence="2">
    <location>
        <position position="1"/>
    </location>
</feature>
<evidence type="ECO:0000256" key="1">
    <source>
        <dbReference type="SAM" id="MobiDB-lite"/>
    </source>
</evidence>